<feature type="binding site" description="axial binding residue" evidence="14">
    <location>
        <position position="449"/>
    </location>
    <ligand>
        <name>heme</name>
        <dbReference type="ChEBI" id="CHEBI:30413"/>
    </ligand>
    <ligandPart>
        <name>Fe</name>
        <dbReference type="ChEBI" id="CHEBI:18248"/>
    </ligandPart>
</feature>
<dbReference type="GO" id="GO:0016705">
    <property type="term" value="F:oxidoreductase activity, acting on paired donors, with incorporation or reduction of molecular oxygen"/>
    <property type="evidence" value="ECO:0007669"/>
    <property type="project" value="InterPro"/>
</dbReference>
<feature type="transmembrane region" description="Helical" evidence="17">
    <location>
        <begin position="217"/>
        <end position="236"/>
    </location>
</feature>
<gene>
    <name evidence="18" type="primary">CYP6EB1</name>
</gene>
<protein>
    <submittedName>
        <fullName evidence="18">Cytochrome P450</fullName>
    </submittedName>
</protein>
<dbReference type="GO" id="GO:0005789">
    <property type="term" value="C:endoplasmic reticulum membrane"/>
    <property type="evidence" value="ECO:0007669"/>
    <property type="project" value="UniProtKB-SubCell"/>
</dbReference>
<dbReference type="InterPro" id="IPR050476">
    <property type="entry name" value="Insect_CytP450_Detox"/>
</dbReference>
<evidence type="ECO:0000256" key="16">
    <source>
        <dbReference type="SAM" id="MobiDB-lite"/>
    </source>
</evidence>
<evidence type="ECO:0000256" key="11">
    <source>
        <dbReference type="ARBA" id="ARBA00023004"/>
    </source>
</evidence>
<keyword evidence="11 14" id="KW-0408">Iron</keyword>
<evidence type="ECO:0000256" key="10">
    <source>
        <dbReference type="ARBA" id="ARBA00023002"/>
    </source>
</evidence>
<evidence type="ECO:0000256" key="13">
    <source>
        <dbReference type="ARBA" id="ARBA00023136"/>
    </source>
</evidence>
<evidence type="ECO:0000256" key="14">
    <source>
        <dbReference type="PIRSR" id="PIRSR602403-1"/>
    </source>
</evidence>
<dbReference type="InterPro" id="IPR001128">
    <property type="entry name" value="Cyt_P450"/>
</dbReference>
<keyword evidence="7 14" id="KW-0479">Metal-binding</keyword>
<evidence type="ECO:0000256" key="1">
    <source>
        <dbReference type="ARBA" id="ARBA00001971"/>
    </source>
</evidence>
<dbReference type="PANTHER" id="PTHR24292">
    <property type="entry name" value="CYTOCHROME P450"/>
    <property type="match status" value="1"/>
</dbReference>
<keyword evidence="17" id="KW-0812">Transmembrane</keyword>
<evidence type="ECO:0000256" key="2">
    <source>
        <dbReference type="ARBA" id="ARBA00003690"/>
    </source>
</evidence>
<dbReference type="SUPFAM" id="SSF48264">
    <property type="entry name" value="Cytochrome P450"/>
    <property type="match status" value="1"/>
</dbReference>
<evidence type="ECO:0000256" key="17">
    <source>
        <dbReference type="SAM" id="Phobius"/>
    </source>
</evidence>
<accession>F5CAR2</accession>
<evidence type="ECO:0000256" key="5">
    <source>
        <dbReference type="ARBA" id="ARBA00010617"/>
    </source>
</evidence>
<evidence type="ECO:0000256" key="6">
    <source>
        <dbReference type="ARBA" id="ARBA00022617"/>
    </source>
</evidence>
<dbReference type="PROSITE" id="PS00086">
    <property type="entry name" value="CYTOCHROME_P450"/>
    <property type="match status" value="1"/>
</dbReference>
<dbReference type="PRINTS" id="PR00385">
    <property type="entry name" value="P450"/>
</dbReference>
<dbReference type="CDD" id="cd11056">
    <property type="entry name" value="CYP6-like"/>
    <property type="match status" value="1"/>
</dbReference>
<comment type="similarity">
    <text evidence="5 15">Belongs to the cytochrome P450 family.</text>
</comment>
<dbReference type="Gene3D" id="1.10.630.10">
    <property type="entry name" value="Cytochrome P450"/>
    <property type="match status" value="1"/>
</dbReference>
<proteinExistence type="evidence at transcript level"/>
<dbReference type="PRINTS" id="PR00465">
    <property type="entry name" value="EP450IV"/>
</dbReference>
<feature type="region of interest" description="Disordered" evidence="16">
    <location>
        <begin position="483"/>
        <end position="509"/>
    </location>
</feature>
<evidence type="ECO:0000256" key="12">
    <source>
        <dbReference type="ARBA" id="ARBA00023033"/>
    </source>
</evidence>
<dbReference type="GO" id="GO:0004497">
    <property type="term" value="F:monooxygenase activity"/>
    <property type="evidence" value="ECO:0007669"/>
    <property type="project" value="UniProtKB-KW"/>
</dbReference>
<comment type="function">
    <text evidence="2">May be involved in the metabolism of insect hormones and in the breakdown of synthetic insecticides.</text>
</comment>
<evidence type="ECO:0000256" key="3">
    <source>
        <dbReference type="ARBA" id="ARBA00004174"/>
    </source>
</evidence>
<dbReference type="EMBL" id="JF504647">
    <property type="protein sequence ID" value="AED99066.1"/>
    <property type="molecule type" value="mRNA"/>
</dbReference>
<sequence length="509" mass="58272">MFVATVLAAVAALLAAFWYYFSRNFGYWTERGVVSCNPFSLTGDRGGGIPFGKPFYELLTPIYNKYKGKERVVGTFQARRPILVALDPEVTKAVLTKDFSHFHGRGQPTDESDPFSQNLFFLEGARWKNLRMKLSPTFTSGKLKGMFPLMAGITDQLNDAVREKAAHGDKQVEFKDILLRYSTDVIGSVAFGIDCNTVKGGNDDFLNMSRELFRRNFIFLLRFFLISVHPVFVKLLPFKRIFKDMTEFFLKLMSDTVNYREKNKVERNDFVQIMMQLREEDRNRSTLDRASHVELNNDTMAAQAFLFFVAGLDSVANTIGFALHELAMNHALQRRAVAEIQENIRKHGSLTYDAVRDMELIERIVRESLRKYSPVGILTRQPSEPIKIPDSDVVIDPSVMVWIPVWQAMHDPDIFPEPERFDPDRFTEEAKKTRHQYNYLPFGEGPRFCVAERFAILEMKLCIAGLLQQHVFDAGSKTDVKLKLDPKTSSPTPQNGFWLQVTDRPTSAL</sequence>
<feature type="compositionally biased region" description="Polar residues" evidence="16">
    <location>
        <begin position="487"/>
        <end position="509"/>
    </location>
</feature>
<reference evidence="18" key="1">
    <citation type="journal article" date="2012" name="J. Econ. Entomol.">
        <title>Novel Cytochrome P450 Genes, CYP6EB1 and CYP6EC1, are Over-Expressed in Acrinathrin-Resistant Frankliniella occidentalis (Thysanoptera: Thripidae).</title>
        <authorList>
            <person name="Cifuentes D."/>
            <person name="Chynoweth R."/>
            <person name="Guillen J."/>
            <person name="De La Rua P."/>
            <person name="Bielza P."/>
        </authorList>
    </citation>
    <scope>NUCLEOTIDE SEQUENCE</scope>
</reference>
<keyword evidence="10 15" id="KW-0560">Oxidoreductase</keyword>
<dbReference type="GO" id="GO:0005506">
    <property type="term" value="F:iron ion binding"/>
    <property type="evidence" value="ECO:0007669"/>
    <property type="project" value="InterPro"/>
</dbReference>
<dbReference type="AlphaFoldDB" id="F5CAR2"/>
<keyword evidence="8" id="KW-0256">Endoplasmic reticulum</keyword>
<comment type="subcellular location">
    <subcellularLocation>
        <location evidence="4">Endoplasmic reticulum membrane</location>
        <topology evidence="4">Peripheral membrane protein</topology>
    </subcellularLocation>
    <subcellularLocation>
        <location evidence="3">Microsome membrane</location>
        <topology evidence="3">Peripheral membrane protein</topology>
    </subcellularLocation>
</comment>
<evidence type="ECO:0000256" key="9">
    <source>
        <dbReference type="ARBA" id="ARBA00022848"/>
    </source>
</evidence>
<keyword evidence="9" id="KW-0492">Microsome</keyword>
<evidence type="ECO:0000256" key="7">
    <source>
        <dbReference type="ARBA" id="ARBA00022723"/>
    </source>
</evidence>
<organism evidence="18">
    <name type="scientific">Frankliniella occidentalis</name>
    <name type="common">Western flower thrips</name>
    <name type="synonym">Euthrips occidentalis</name>
    <dbReference type="NCBI Taxonomy" id="133901"/>
    <lineage>
        <taxon>Eukaryota</taxon>
        <taxon>Metazoa</taxon>
        <taxon>Ecdysozoa</taxon>
        <taxon>Arthropoda</taxon>
        <taxon>Hexapoda</taxon>
        <taxon>Insecta</taxon>
        <taxon>Pterygota</taxon>
        <taxon>Neoptera</taxon>
        <taxon>Paraneoptera</taxon>
        <taxon>Thysanoptera</taxon>
        <taxon>Terebrantia</taxon>
        <taxon>Thripoidea</taxon>
        <taxon>Thripidae</taxon>
        <taxon>Frankliniella</taxon>
    </lineage>
</organism>
<evidence type="ECO:0000256" key="4">
    <source>
        <dbReference type="ARBA" id="ARBA00004406"/>
    </source>
</evidence>
<dbReference type="InterPro" id="IPR017972">
    <property type="entry name" value="Cyt_P450_CS"/>
</dbReference>
<evidence type="ECO:0000256" key="15">
    <source>
        <dbReference type="RuleBase" id="RU000461"/>
    </source>
</evidence>
<dbReference type="SMR" id="F5CAR2"/>
<dbReference type="InterPro" id="IPR002403">
    <property type="entry name" value="Cyt_P450_E_grp-IV"/>
</dbReference>
<name>F5CAR2_FRAOC</name>
<dbReference type="PANTHER" id="PTHR24292:SF103">
    <property type="entry name" value="CYTOCHROME P450 6BS1"/>
    <property type="match status" value="1"/>
</dbReference>
<dbReference type="FunFam" id="1.10.630.10:FF:000042">
    <property type="entry name" value="Cytochrome P450"/>
    <property type="match status" value="1"/>
</dbReference>
<keyword evidence="12 15" id="KW-0503">Monooxygenase</keyword>
<keyword evidence="6 14" id="KW-0349">Heme</keyword>
<keyword evidence="17" id="KW-1133">Transmembrane helix</keyword>
<comment type="cofactor">
    <cofactor evidence="1 14">
        <name>heme</name>
        <dbReference type="ChEBI" id="CHEBI:30413"/>
    </cofactor>
</comment>
<dbReference type="Pfam" id="PF00067">
    <property type="entry name" value="p450"/>
    <property type="match status" value="1"/>
</dbReference>
<evidence type="ECO:0000313" key="18">
    <source>
        <dbReference type="EMBL" id="AED99066.1"/>
    </source>
</evidence>
<dbReference type="GO" id="GO:0020037">
    <property type="term" value="F:heme binding"/>
    <property type="evidence" value="ECO:0007669"/>
    <property type="project" value="InterPro"/>
</dbReference>
<evidence type="ECO:0000256" key="8">
    <source>
        <dbReference type="ARBA" id="ARBA00022824"/>
    </source>
</evidence>
<keyword evidence="13 17" id="KW-0472">Membrane</keyword>
<dbReference type="InterPro" id="IPR036396">
    <property type="entry name" value="Cyt_P450_sf"/>
</dbReference>